<dbReference type="EMBL" id="BJXJ01000057">
    <property type="protein sequence ID" value="GEM77478.1"/>
    <property type="molecule type" value="Genomic_DNA"/>
</dbReference>
<protein>
    <recommendedName>
        <fullName evidence="2">4-oxalocrotonate tautomerase-like domain-containing protein</fullName>
    </recommendedName>
</protein>
<dbReference type="Pfam" id="PF01361">
    <property type="entry name" value="Tautomerase"/>
    <property type="match status" value="1"/>
</dbReference>
<evidence type="ECO:0000313" key="3">
    <source>
        <dbReference type="EMBL" id="GEM77478.1"/>
    </source>
</evidence>
<dbReference type="SUPFAM" id="SSF55331">
    <property type="entry name" value="Tautomerase/MIF"/>
    <property type="match status" value="1"/>
</dbReference>
<dbReference type="GO" id="GO:0016853">
    <property type="term" value="F:isomerase activity"/>
    <property type="evidence" value="ECO:0007669"/>
    <property type="project" value="UniProtKB-KW"/>
</dbReference>
<evidence type="ECO:0000313" key="4">
    <source>
        <dbReference type="Proteomes" id="UP000321922"/>
    </source>
</evidence>
<sequence>MPHISIKHFPKALTQEQKNYLSEMITITIQDVFQCDKSVISIATEAIEQSDWGILVYEPEIEKKQKNLVKKPNY</sequence>
<reference evidence="3 4" key="1">
    <citation type="submission" date="2019-07" db="EMBL/GenBank/DDBJ databases">
        <title>Whole genome shotgun sequence of Vibrio sagamiensis NBRC 104589.</title>
        <authorList>
            <person name="Hosoyama A."/>
            <person name="Uohara A."/>
            <person name="Ohji S."/>
            <person name="Ichikawa N."/>
        </authorList>
    </citation>
    <scope>NUCLEOTIDE SEQUENCE [LARGE SCALE GENOMIC DNA]</scope>
    <source>
        <strain evidence="3 4">NBRC 104589</strain>
    </source>
</reference>
<dbReference type="Gene3D" id="3.30.429.10">
    <property type="entry name" value="Macrophage Migration Inhibitory Factor"/>
    <property type="match status" value="1"/>
</dbReference>
<evidence type="ECO:0000259" key="2">
    <source>
        <dbReference type="Pfam" id="PF01361"/>
    </source>
</evidence>
<accession>A0A511QJH0</accession>
<gene>
    <name evidence="3" type="ORF">VSA01S_35900</name>
</gene>
<comment type="caution">
    <text evidence="3">The sequence shown here is derived from an EMBL/GenBank/DDBJ whole genome shotgun (WGS) entry which is preliminary data.</text>
</comment>
<dbReference type="AlphaFoldDB" id="A0A511QJH0"/>
<keyword evidence="1" id="KW-0413">Isomerase</keyword>
<name>A0A511QJH0_9VIBR</name>
<organism evidence="3 4">
    <name type="scientific">Vibrio sagamiensis NBRC 104589</name>
    <dbReference type="NCBI Taxonomy" id="1219064"/>
    <lineage>
        <taxon>Bacteria</taxon>
        <taxon>Pseudomonadati</taxon>
        <taxon>Pseudomonadota</taxon>
        <taxon>Gammaproteobacteria</taxon>
        <taxon>Vibrionales</taxon>
        <taxon>Vibrionaceae</taxon>
        <taxon>Vibrio</taxon>
    </lineage>
</organism>
<dbReference type="InterPro" id="IPR014347">
    <property type="entry name" value="Tautomerase/MIF_sf"/>
</dbReference>
<proteinExistence type="predicted"/>
<dbReference type="RefSeq" id="WP_039978671.1">
    <property type="nucleotide sequence ID" value="NZ_BAOJ01000003.1"/>
</dbReference>
<feature type="domain" description="4-oxalocrotonate tautomerase-like" evidence="2">
    <location>
        <begin position="2"/>
        <end position="54"/>
    </location>
</feature>
<keyword evidence="4" id="KW-1185">Reference proteome</keyword>
<dbReference type="OrthoDB" id="9799841at2"/>
<dbReference type="InterPro" id="IPR004370">
    <property type="entry name" value="4-OT-like_dom"/>
</dbReference>
<dbReference type="Proteomes" id="UP000321922">
    <property type="component" value="Unassembled WGS sequence"/>
</dbReference>
<evidence type="ECO:0000256" key="1">
    <source>
        <dbReference type="ARBA" id="ARBA00023235"/>
    </source>
</evidence>